<reference evidence="2 3" key="1">
    <citation type="submission" date="2016-11" db="EMBL/GenBank/DDBJ databases">
        <title>The macronuclear genome of Stentor coeruleus: a giant cell with tiny introns.</title>
        <authorList>
            <person name="Slabodnick M."/>
            <person name="Ruby J.G."/>
            <person name="Reiff S.B."/>
            <person name="Swart E.C."/>
            <person name="Gosai S."/>
            <person name="Prabakaran S."/>
            <person name="Witkowska E."/>
            <person name="Larue G.E."/>
            <person name="Fisher S."/>
            <person name="Freeman R.M."/>
            <person name="Gunawardena J."/>
            <person name="Chu W."/>
            <person name="Stover N.A."/>
            <person name="Gregory B.D."/>
            <person name="Nowacki M."/>
            <person name="Derisi J."/>
            <person name="Roy S.W."/>
            <person name="Marshall W.F."/>
            <person name="Sood P."/>
        </authorList>
    </citation>
    <scope>NUCLEOTIDE SEQUENCE [LARGE SCALE GENOMIC DNA]</scope>
    <source>
        <strain evidence="2">WM001</strain>
    </source>
</reference>
<evidence type="ECO:0000313" key="3">
    <source>
        <dbReference type="Proteomes" id="UP000187209"/>
    </source>
</evidence>
<dbReference type="EMBL" id="MPUH01001838">
    <property type="protein sequence ID" value="OMJ66048.1"/>
    <property type="molecule type" value="Genomic_DNA"/>
</dbReference>
<evidence type="ECO:0000259" key="1">
    <source>
        <dbReference type="PROSITE" id="PS50918"/>
    </source>
</evidence>
<dbReference type="SUPFAM" id="SSF117839">
    <property type="entry name" value="WWE domain"/>
    <property type="match status" value="2"/>
</dbReference>
<dbReference type="Gene3D" id="3.30.720.50">
    <property type="match status" value="2"/>
</dbReference>
<dbReference type="InterPro" id="IPR037197">
    <property type="entry name" value="WWE_dom_sf"/>
</dbReference>
<feature type="domain" description="WWE" evidence="1">
    <location>
        <begin position="157"/>
        <end position="235"/>
    </location>
</feature>
<feature type="domain" description="WWE" evidence="1">
    <location>
        <begin position="237"/>
        <end position="317"/>
    </location>
</feature>
<proteinExistence type="predicted"/>
<dbReference type="Proteomes" id="UP000187209">
    <property type="component" value="Unassembled WGS sequence"/>
</dbReference>
<dbReference type="InterPro" id="IPR004170">
    <property type="entry name" value="WWE_dom"/>
</dbReference>
<dbReference type="OrthoDB" id="326312at2759"/>
<dbReference type="Pfam" id="PF02825">
    <property type="entry name" value="WWE"/>
    <property type="match status" value="2"/>
</dbReference>
<name>A0A1R2AND5_9CILI</name>
<dbReference type="AlphaFoldDB" id="A0A1R2AND5"/>
<sequence>MNQGYGETLGRMPGGMFRVMPGGGMPGGIPVGMPGRMQGGMPGIMPGGGMPGGMPLGMPERMQGGRMQGGMPGVMPGGGMPGVMPGGGMPGGMPGRMQGGMPGVMPGGGMPGGMPGGIPGGMQGGMPGVMPGGGIPGGMPGGMPRGMPRGMPGGMPGVAQDMIPSNPSDIKWAFINDNGKEQKYDDANSRLIENAFFNNQQSINIICGNENYTIKFGLPHTQASSNGGVTRTVRRLDGASAPIYEYGDVKWYWENDNKKFEEYTAEASRQIESSFRAGINPIIIQGSNTKGYYIDITDVNNMFQLNEITQYKRAVKRGSP</sequence>
<accession>A0A1R2AND5</accession>
<keyword evidence="3" id="KW-1185">Reference proteome</keyword>
<dbReference type="PROSITE" id="PS50918">
    <property type="entry name" value="WWE"/>
    <property type="match status" value="2"/>
</dbReference>
<protein>
    <recommendedName>
        <fullName evidence="1">WWE domain-containing protein</fullName>
    </recommendedName>
</protein>
<comment type="caution">
    <text evidence="2">The sequence shown here is derived from an EMBL/GenBank/DDBJ whole genome shotgun (WGS) entry which is preliminary data.</text>
</comment>
<evidence type="ECO:0000313" key="2">
    <source>
        <dbReference type="EMBL" id="OMJ66048.1"/>
    </source>
</evidence>
<organism evidence="2 3">
    <name type="scientific">Stentor coeruleus</name>
    <dbReference type="NCBI Taxonomy" id="5963"/>
    <lineage>
        <taxon>Eukaryota</taxon>
        <taxon>Sar</taxon>
        <taxon>Alveolata</taxon>
        <taxon>Ciliophora</taxon>
        <taxon>Postciliodesmatophora</taxon>
        <taxon>Heterotrichea</taxon>
        <taxon>Heterotrichida</taxon>
        <taxon>Stentoridae</taxon>
        <taxon>Stentor</taxon>
    </lineage>
</organism>
<gene>
    <name evidence="2" type="ORF">SteCoe_37246</name>
</gene>